<dbReference type="EMBL" id="FTNP01000008">
    <property type="protein sequence ID" value="SIS06333.1"/>
    <property type="molecule type" value="Genomic_DNA"/>
</dbReference>
<keyword evidence="1" id="KW-0614">Plasmid</keyword>
<proteinExistence type="predicted"/>
<sequence>MNRETGHNGDHDGADAQYSQALTVDIFQSYRGNRREEQRAADTEQLRHDVRYNDQSTLSFAEFNRLYDHAGSDEIPAKRNPDLLRVVSALWPRWNRGSGKESPAFIDAETRSLEIGDVAAVGETLYLMTPGGWSEIELEVDP</sequence>
<evidence type="ECO:0000313" key="3">
    <source>
        <dbReference type="Proteomes" id="UP000185687"/>
    </source>
</evidence>
<keyword evidence="3" id="KW-1185">Reference proteome</keyword>
<reference evidence="2 3" key="2">
    <citation type="submission" date="2017-01" db="EMBL/GenBank/DDBJ databases">
        <authorList>
            <person name="Mah S.A."/>
            <person name="Swanson W.J."/>
            <person name="Moy G.W."/>
            <person name="Vacquier V.D."/>
        </authorList>
    </citation>
    <scope>NUCLEOTIDE SEQUENCE [LARGE SCALE GENOMIC DNA]</scope>
    <source>
        <strain evidence="2 3">CGMCC 1.8909</strain>
    </source>
</reference>
<dbReference type="RefSeq" id="WP_076584083.1">
    <property type="nucleotide sequence ID" value="NZ_CP019329.1"/>
</dbReference>
<geneLocation type="plasmid" evidence="1">
    <name>unnamed2</name>
</geneLocation>
<evidence type="ECO:0000313" key="4">
    <source>
        <dbReference type="Proteomes" id="UP000187321"/>
    </source>
</evidence>
<gene>
    <name evidence="1" type="ORF">BB347_18200</name>
    <name evidence="2" type="ORF">SAMN05421809_3656</name>
</gene>
<name>A0A1N7G154_9EURY</name>
<protein>
    <submittedName>
        <fullName evidence="2">Uncharacterized protein</fullName>
    </submittedName>
</protein>
<dbReference type="Proteomes" id="UP000187321">
    <property type="component" value="Plasmid unnamed2"/>
</dbReference>
<dbReference type="KEGG" id="hda:BB347_18200"/>
<dbReference type="Proteomes" id="UP000185687">
    <property type="component" value="Unassembled WGS sequence"/>
</dbReference>
<organism evidence="2 3">
    <name type="scientific">Natronorubrum daqingense</name>
    <dbReference type="NCBI Taxonomy" id="588898"/>
    <lineage>
        <taxon>Archaea</taxon>
        <taxon>Methanobacteriati</taxon>
        <taxon>Methanobacteriota</taxon>
        <taxon>Stenosarchaea group</taxon>
        <taxon>Halobacteria</taxon>
        <taxon>Halobacteriales</taxon>
        <taxon>Natrialbaceae</taxon>
        <taxon>Natronorubrum</taxon>
    </lineage>
</organism>
<dbReference type="GeneID" id="30957917"/>
<evidence type="ECO:0000313" key="2">
    <source>
        <dbReference type="EMBL" id="SIS06333.1"/>
    </source>
</evidence>
<reference evidence="1 4" key="1">
    <citation type="submission" date="2017-01" db="EMBL/GenBank/DDBJ databases">
        <title>Complete genome sequence of Haloterrigena daqingensis type strain (JX313T).</title>
        <authorList>
            <person name="Shuang W."/>
        </authorList>
    </citation>
    <scope>NUCLEOTIDE SEQUENCE [LARGE SCALE GENOMIC DNA]</scope>
    <source>
        <strain evidence="4">JX313</strain>
        <strain evidence="1">JX313T</strain>
        <plasmid evidence="4">Plasmid unnamed2</plasmid>
        <plasmid evidence="1">unnamed2</plasmid>
    </source>
</reference>
<dbReference type="AlphaFoldDB" id="A0A1N7G154"/>
<dbReference type="OrthoDB" id="384633at2157"/>
<dbReference type="EMBL" id="CP019329">
    <property type="protein sequence ID" value="APX98625.1"/>
    <property type="molecule type" value="Genomic_DNA"/>
</dbReference>
<accession>A0A1N7G154</accession>
<evidence type="ECO:0000313" key="1">
    <source>
        <dbReference type="EMBL" id="APX98625.1"/>
    </source>
</evidence>